<accession>A0ABZ2C127</accession>
<protein>
    <submittedName>
        <fullName evidence="1">Uncharacterized protein</fullName>
    </submittedName>
</protein>
<keyword evidence="2" id="KW-1185">Reference proteome</keyword>
<dbReference type="EMBL" id="CP143428">
    <property type="protein sequence ID" value="WVX51748.1"/>
    <property type="molecule type" value="Genomic_DNA"/>
</dbReference>
<keyword evidence="1" id="KW-0614">Plasmid</keyword>
<evidence type="ECO:0000313" key="1">
    <source>
        <dbReference type="EMBL" id="WVX51748.1"/>
    </source>
</evidence>
<organism evidence="1 2">
    <name type="scientific">Roseobacter fucihabitans</name>
    <dbReference type="NCBI Taxonomy" id="1537242"/>
    <lineage>
        <taxon>Bacteria</taxon>
        <taxon>Pseudomonadati</taxon>
        <taxon>Pseudomonadota</taxon>
        <taxon>Alphaproteobacteria</taxon>
        <taxon>Rhodobacterales</taxon>
        <taxon>Roseobacteraceae</taxon>
        <taxon>Roseobacter</taxon>
    </lineage>
</organism>
<proteinExistence type="predicted"/>
<sequence>MQRTYLSILAIVWAGVASAQEVSLGSYLTSMDRTSVTFSGRIKYNSSEGDFTFYDENREPFGVTIDAGRDARERIETECNNTSFMVSYDDLCTISGSGTVEIRGSRVYISVEQVNQLNE</sequence>
<evidence type="ECO:0000313" key="2">
    <source>
        <dbReference type="Proteomes" id="UP001318682"/>
    </source>
</evidence>
<name>A0ABZ2C127_9RHOB</name>
<dbReference type="Proteomes" id="UP001318682">
    <property type="component" value="Plasmid pROLI18"/>
</dbReference>
<gene>
    <name evidence="1" type="ORF">ROLI_048500</name>
</gene>
<reference evidence="2" key="1">
    <citation type="submission" date="2024-01" db="EMBL/GenBank/DDBJ databases">
        <title>Roseobacter fucihabitans sp. nov., isolated from the brown alga Fucus spiralis.</title>
        <authorList>
            <person name="Hahnke S."/>
            <person name="Berger M."/>
            <person name="Schlingloff A."/>
            <person name="Athale I."/>
            <person name="Neumann-Schaal M."/>
            <person name="Adenaya A."/>
            <person name="Poehlein A."/>
            <person name="Daniel R."/>
            <person name="Pertersen J."/>
            <person name="Brinkhoff T."/>
        </authorList>
    </citation>
    <scope>NUCLEOTIDE SEQUENCE [LARGE SCALE GENOMIC DNA]</scope>
    <source>
        <strain evidence="2">B14</strain>
        <plasmid evidence="2">pROLI18</plasmid>
    </source>
</reference>
<geneLocation type="plasmid" evidence="1 2">
    <name>pROLI18</name>
</geneLocation>